<dbReference type="GO" id="GO:0015031">
    <property type="term" value="P:protein transport"/>
    <property type="evidence" value="ECO:0007669"/>
    <property type="project" value="UniProtKB-KW"/>
</dbReference>
<evidence type="ECO:0000256" key="8">
    <source>
        <dbReference type="ARBA" id="ARBA00022927"/>
    </source>
</evidence>
<dbReference type="STRING" id="1172190.M947_05905"/>
<evidence type="ECO:0000256" key="10">
    <source>
        <dbReference type="ARBA" id="ARBA00023225"/>
    </source>
</evidence>
<dbReference type="GO" id="GO:0071973">
    <property type="term" value="P:bacterial-type flagellum-dependent cell motility"/>
    <property type="evidence" value="ECO:0007669"/>
    <property type="project" value="InterPro"/>
</dbReference>
<evidence type="ECO:0000256" key="11">
    <source>
        <dbReference type="SAM" id="Coils"/>
    </source>
</evidence>
<evidence type="ECO:0000256" key="6">
    <source>
        <dbReference type="ARBA" id="ARBA00022500"/>
    </source>
</evidence>
<keyword evidence="7" id="KW-1005">Bacterial flagellum biogenesis</keyword>
<protein>
    <recommendedName>
        <fullName evidence="3">Flagellar FliJ protein</fullName>
    </recommendedName>
</protein>
<organism evidence="12 13">
    <name type="scientific">Sulfurimonas hongkongensis</name>
    <dbReference type="NCBI Taxonomy" id="1172190"/>
    <lineage>
        <taxon>Bacteria</taxon>
        <taxon>Pseudomonadati</taxon>
        <taxon>Campylobacterota</taxon>
        <taxon>Epsilonproteobacteria</taxon>
        <taxon>Campylobacterales</taxon>
        <taxon>Sulfurimonadaceae</taxon>
        <taxon>Sulfurimonas</taxon>
    </lineage>
</organism>
<keyword evidence="8" id="KW-0653">Protein transport</keyword>
<dbReference type="EMBL" id="AUPZ01000007">
    <property type="protein sequence ID" value="EQB39525.1"/>
    <property type="molecule type" value="Genomic_DNA"/>
</dbReference>
<evidence type="ECO:0000313" key="13">
    <source>
        <dbReference type="Proteomes" id="UP000015520"/>
    </source>
</evidence>
<comment type="caution">
    <text evidence="12">The sequence shown here is derived from an EMBL/GenBank/DDBJ whole genome shotgun (WGS) entry which is preliminary data.</text>
</comment>
<dbReference type="RefSeq" id="WP_021287445.1">
    <property type="nucleotide sequence ID" value="NZ_AUPZ01000007.1"/>
</dbReference>
<dbReference type="PATRIC" id="fig|1172190.3.peg.1149"/>
<dbReference type="GO" id="GO:0044781">
    <property type="term" value="P:bacterial-type flagellum organization"/>
    <property type="evidence" value="ECO:0007669"/>
    <property type="project" value="UniProtKB-KW"/>
</dbReference>
<keyword evidence="13" id="KW-1185">Reference proteome</keyword>
<dbReference type="GO" id="GO:0006935">
    <property type="term" value="P:chemotaxis"/>
    <property type="evidence" value="ECO:0007669"/>
    <property type="project" value="UniProtKB-KW"/>
</dbReference>
<gene>
    <name evidence="12" type="ORF">M947_05905</name>
</gene>
<dbReference type="OrthoDB" id="5334685at2"/>
<proteinExistence type="inferred from homology"/>
<keyword evidence="11" id="KW-0175">Coiled coil</keyword>
<evidence type="ECO:0000256" key="1">
    <source>
        <dbReference type="ARBA" id="ARBA00004413"/>
    </source>
</evidence>
<keyword evidence="9" id="KW-0472">Membrane</keyword>
<comment type="similarity">
    <text evidence="2">Belongs to the FliJ family.</text>
</comment>
<dbReference type="Pfam" id="PF02050">
    <property type="entry name" value="FliJ"/>
    <property type="match status" value="1"/>
</dbReference>
<comment type="subcellular location">
    <subcellularLocation>
        <location evidence="1">Cell membrane</location>
        <topology evidence="1">Peripheral membrane protein</topology>
        <orientation evidence="1">Cytoplasmic side</orientation>
    </subcellularLocation>
</comment>
<keyword evidence="10" id="KW-1006">Bacterial flagellum protein export</keyword>
<evidence type="ECO:0000256" key="9">
    <source>
        <dbReference type="ARBA" id="ARBA00023136"/>
    </source>
</evidence>
<dbReference type="Proteomes" id="UP000015520">
    <property type="component" value="Unassembled WGS sequence"/>
</dbReference>
<reference evidence="12 13" key="1">
    <citation type="submission" date="2013-07" db="EMBL/GenBank/DDBJ databases">
        <title>Sulfurimonas hongkongensis AST-10 Genome Sequencing.</title>
        <authorList>
            <person name="Cai L."/>
            <person name="Zhang T."/>
        </authorList>
    </citation>
    <scope>NUCLEOTIDE SEQUENCE [LARGE SCALE GENOMIC DNA]</scope>
    <source>
        <strain evidence="12 13">AST-10</strain>
    </source>
</reference>
<evidence type="ECO:0000256" key="4">
    <source>
        <dbReference type="ARBA" id="ARBA00022448"/>
    </source>
</evidence>
<keyword evidence="5" id="KW-1003">Cell membrane</keyword>
<dbReference type="GO" id="GO:0005886">
    <property type="term" value="C:plasma membrane"/>
    <property type="evidence" value="ECO:0007669"/>
    <property type="project" value="UniProtKB-SubCell"/>
</dbReference>
<dbReference type="GO" id="GO:0009288">
    <property type="term" value="C:bacterial-type flagellum"/>
    <property type="evidence" value="ECO:0007669"/>
    <property type="project" value="InterPro"/>
</dbReference>
<evidence type="ECO:0000256" key="3">
    <source>
        <dbReference type="ARBA" id="ARBA00020392"/>
    </source>
</evidence>
<feature type="coiled-coil region" evidence="11">
    <location>
        <begin position="16"/>
        <end position="43"/>
    </location>
</feature>
<evidence type="ECO:0000256" key="2">
    <source>
        <dbReference type="ARBA" id="ARBA00010004"/>
    </source>
</evidence>
<dbReference type="Gene3D" id="1.10.287.1700">
    <property type="match status" value="1"/>
</dbReference>
<keyword evidence="6" id="KW-0145">Chemotaxis</keyword>
<dbReference type="InterPro" id="IPR012823">
    <property type="entry name" value="Flagell_FliJ"/>
</dbReference>
<evidence type="ECO:0000313" key="12">
    <source>
        <dbReference type="EMBL" id="EQB39525.1"/>
    </source>
</evidence>
<evidence type="ECO:0000256" key="5">
    <source>
        <dbReference type="ARBA" id="ARBA00022475"/>
    </source>
</evidence>
<sequence length="140" mass="16396">MKTRFTPLVKLKKTAMDKSESLMQKANADLNSARAALEKSYETLDEITSPQQGNMKDFLASRELINSARAFVKHNQEWVIYAQNQVNQAKEKLKLDIIEHEKFKYLELQEIEKELKKLKIQEMKDLDEVALMTHNKKEKN</sequence>
<keyword evidence="4" id="KW-0813">Transport</keyword>
<evidence type="ECO:0000256" key="7">
    <source>
        <dbReference type="ARBA" id="ARBA00022795"/>
    </source>
</evidence>
<feature type="coiled-coil region" evidence="11">
    <location>
        <begin position="101"/>
        <end position="128"/>
    </location>
</feature>
<dbReference type="InterPro" id="IPR053716">
    <property type="entry name" value="Flag_assembly_chemotaxis_eff"/>
</dbReference>
<dbReference type="eggNOG" id="ENOG50319NT">
    <property type="taxonomic scope" value="Bacteria"/>
</dbReference>
<name>T0JET7_9BACT</name>
<accession>T0JET7</accession>
<dbReference type="AlphaFoldDB" id="T0JET7"/>